<evidence type="ECO:0000313" key="9">
    <source>
        <dbReference type="RefSeq" id="XP_010936024.1"/>
    </source>
</evidence>
<dbReference type="OrthoDB" id="551907at2759"/>
<dbReference type="NCBIfam" id="TIGR01557">
    <property type="entry name" value="myb_SHAQKYF"/>
    <property type="match status" value="1"/>
</dbReference>
<keyword evidence="3" id="KW-0804">Transcription</keyword>
<reference evidence="8 9" key="1">
    <citation type="submission" date="2025-04" db="UniProtKB">
        <authorList>
            <consortium name="RefSeq"/>
        </authorList>
    </citation>
    <scope>IDENTIFICATION</scope>
</reference>
<evidence type="ECO:0000313" key="10">
    <source>
        <dbReference type="RefSeq" id="XP_019709490.1"/>
    </source>
</evidence>
<dbReference type="InterPro" id="IPR025756">
    <property type="entry name" value="Myb_CC_LHEQLE"/>
</dbReference>
<dbReference type="Pfam" id="PF00249">
    <property type="entry name" value="Myb_DNA-binding"/>
    <property type="match status" value="1"/>
</dbReference>
<dbReference type="PANTHER" id="PTHR31499:SF80">
    <property type="entry name" value="HTH MYB-TYPE DOMAIN-CONTAINING PROTEIN"/>
    <property type="match status" value="1"/>
</dbReference>
<gene>
    <name evidence="8 9 10 11" type="primary">LOC105055755</name>
</gene>
<proteinExistence type="predicted"/>
<dbReference type="Pfam" id="PF14379">
    <property type="entry name" value="Myb_CC_LHEQLE"/>
    <property type="match status" value="1"/>
</dbReference>
<feature type="domain" description="HTH myb-type" evidence="6">
    <location>
        <begin position="244"/>
        <end position="304"/>
    </location>
</feature>
<dbReference type="InterPro" id="IPR001005">
    <property type="entry name" value="SANT/Myb"/>
</dbReference>
<sequence length="477" mass="53128">MKQHYNTGISGVMSSSLPVLPISLEEKYLKLLDSQQVTMERELSSGPTAPLHTPYVKNTGVVESFLSSVSEFSSDVHCTSVPQYERQPVSASYISQPSSSSLSLSSTYSSYSGTCQPSMSNYPKESAEIAWCPDSLQGVLDYSDNVNTMNDQFQSSCVMTSDNLIKQNEWPDLTDLMNGDWDDFLDNRDATEPQPKTSDLHVVYPAAHASTDLSAHHSQIYQSVRSHSGEQRAVSSLSSSANAAPAKQRMRWTPELHECFVEAVNQLGGSEKATPKGVLKLMNVDGLTIYHVKSHLQKYRTARYRPESSEGTSEKNIAPLEEMPSLDLKTGIEITKALRLQMEVQKRLHEQLEIQRKLQLQIEEQGKYLQMMFEKQCEAGIDKLKAPSNEEDPSSQYSDLTHNVTKDGISEKDQAETENCPSGAIMLEECSRQVGDKQKILEPDADIRSNMIRSHSSPHKRARSHDADVSSATSAFY</sequence>
<evidence type="ECO:0000256" key="4">
    <source>
        <dbReference type="ARBA" id="ARBA00023242"/>
    </source>
</evidence>
<feature type="region of interest" description="Disordered" evidence="5">
    <location>
        <begin position="435"/>
        <end position="477"/>
    </location>
</feature>
<evidence type="ECO:0000256" key="3">
    <source>
        <dbReference type="ARBA" id="ARBA00023163"/>
    </source>
</evidence>
<evidence type="ECO:0000313" key="8">
    <source>
        <dbReference type="RefSeq" id="XP_010936023.1"/>
    </source>
</evidence>
<dbReference type="AlphaFoldDB" id="A0A6J0PPK3"/>
<dbReference type="Proteomes" id="UP000504607">
    <property type="component" value="Chromosome 12"/>
</dbReference>
<protein>
    <submittedName>
        <fullName evidence="8 9">Protein PHOSPHATE STARVATION RESPONSE 2 isoform X1</fullName>
    </submittedName>
</protein>
<organism evidence="7 11">
    <name type="scientific">Elaeis guineensis var. tenera</name>
    <name type="common">Oil palm</name>
    <dbReference type="NCBI Taxonomy" id="51953"/>
    <lineage>
        <taxon>Eukaryota</taxon>
        <taxon>Viridiplantae</taxon>
        <taxon>Streptophyta</taxon>
        <taxon>Embryophyta</taxon>
        <taxon>Tracheophyta</taxon>
        <taxon>Spermatophyta</taxon>
        <taxon>Magnoliopsida</taxon>
        <taxon>Liliopsida</taxon>
        <taxon>Arecaceae</taxon>
        <taxon>Arecoideae</taxon>
        <taxon>Cocoseae</taxon>
        <taxon>Elaeidinae</taxon>
        <taxon>Elaeis</taxon>
    </lineage>
</organism>
<dbReference type="InterPro" id="IPR009057">
    <property type="entry name" value="Homeodomain-like_sf"/>
</dbReference>
<evidence type="ECO:0000259" key="6">
    <source>
        <dbReference type="PROSITE" id="PS51294"/>
    </source>
</evidence>
<keyword evidence="4" id="KW-0539">Nucleus</keyword>
<feature type="compositionally biased region" description="Basic and acidic residues" evidence="5">
    <location>
        <begin position="435"/>
        <end position="447"/>
    </location>
</feature>
<dbReference type="InterPro" id="IPR006447">
    <property type="entry name" value="Myb_dom_plants"/>
</dbReference>
<dbReference type="RefSeq" id="XP_010936023.1">
    <property type="nucleotide sequence ID" value="XM_010937721.1"/>
</dbReference>
<evidence type="ECO:0000256" key="2">
    <source>
        <dbReference type="ARBA" id="ARBA00023125"/>
    </source>
</evidence>
<dbReference type="RefSeq" id="XP_019709490.1">
    <property type="nucleotide sequence ID" value="XM_019853931.1"/>
</dbReference>
<dbReference type="GeneID" id="105055755"/>
<accession>A0A6J0PPK3</accession>
<keyword evidence="1" id="KW-0805">Transcription regulation</keyword>
<dbReference type="SUPFAM" id="SSF46689">
    <property type="entry name" value="Homeodomain-like"/>
    <property type="match status" value="1"/>
</dbReference>
<evidence type="ECO:0000313" key="7">
    <source>
        <dbReference type="Proteomes" id="UP000504607"/>
    </source>
</evidence>
<dbReference type="FunFam" id="1.10.10.60:FF:000002">
    <property type="entry name" value="Myb family transcription factor"/>
    <property type="match status" value="1"/>
</dbReference>
<evidence type="ECO:0000256" key="5">
    <source>
        <dbReference type="SAM" id="MobiDB-lite"/>
    </source>
</evidence>
<dbReference type="PROSITE" id="PS51294">
    <property type="entry name" value="HTH_MYB"/>
    <property type="match status" value="1"/>
</dbReference>
<evidence type="ECO:0000256" key="1">
    <source>
        <dbReference type="ARBA" id="ARBA00023015"/>
    </source>
</evidence>
<dbReference type="InterPro" id="IPR017930">
    <property type="entry name" value="Myb_dom"/>
</dbReference>
<name>A0A6J0PPK3_ELAGV</name>
<dbReference type="RefSeq" id="XP_019709491.1">
    <property type="nucleotide sequence ID" value="XM_019853932.1"/>
</dbReference>
<dbReference type="GO" id="GO:0003677">
    <property type="term" value="F:DNA binding"/>
    <property type="evidence" value="ECO:0007669"/>
    <property type="project" value="UniProtKB-KW"/>
</dbReference>
<dbReference type="Gene3D" id="1.10.10.60">
    <property type="entry name" value="Homeodomain-like"/>
    <property type="match status" value="1"/>
</dbReference>
<dbReference type="GO" id="GO:0003700">
    <property type="term" value="F:DNA-binding transcription factor activity"/>
    <property type="evidence" value="ECO:0007669"/>
    <property type="project" value="InterPro"/>
</dbReference>
<dbReference type="PANTHER" id="PTHR31499">
    <property type="entry name" value="MYB FAMILY TRANSCRIPTION FACTOR PHL11"/>
    <property type="match status" value="1"/>
</dbReference>
<keyword evidence="2" id="KW-0238">DNA-binding</keyword>
<dbReference type="KEGG" id="egu:105055755"/>
<keyword evidence="7" id="KW-1185">Reference proteome</keyword>
<evidence type="ECO:0000313" key="11">
    <source>
        <dbReference type="RefSeq" id="XP_019709491.1"/>
    </source>
</evidence>
<dbReference type="InterPro" id="IPR046955">
    <property type="entry name" value="PHR1-like"/>
</dbReference>
<dbReference type="RefSeq" id="XP_010936024.1">
    <property type="nucleotide sequence ID" value="XM_010937722.2"/>
</dbReference>